<dbReference type="InterPro" id="IPR011009">
    <property type="entry name" value="Kinase-like_dom_sf"/>
</dbReference>
<name>L7U8J8_MYXSD</name>
<dbReference type="EMBL" id="CP004025">
    <property type="protein sequence ID" value="AGC43882.1"/>
    <property type="molecule type" value="Genomic_DNA"/>
</dbReference>
<dbReference type="HOGENOM" id="CLU_061172_0_0_7"/>
<accession>L7U8J8</accession>
<gene>
    <name evidence="1" type="ordered locus">MYSTI_02566</name>
</gene>
<dbReference type="Pfam" id="PF04655">
    <property type="entry name" value="APH_6_hur"/>
    <property type="match status" value="1"/>
</dbReference>
<dbReference type="STRING" id="1278073.MYSTI_02566"/>
<proteinExistence type="predicted"/>
<sequence length="277" mass="31062">MNLSMFDAYLTRWSLTPDGEPITTWGSRLLPVRWRGQAAMLKVSQHPEEKFGGLLMTWWEGQGAARVLESSDEALLLERARGDRSLSELARTGHDDEATRILCDAIAAIHTPRPKPLPELVPLNVWFRGLEPAAVTHGGWLTHSAQAARDLLAHPQDVRPLHGDIHHDNVLDFGERGWLVIDPKRLLGERGFDYANLFCNPDVGAPDTSPPVATLPERFRRRLDIVLEHSGLERTRLLRWIVAWAGLSAVWFLSDGDSADVDRHVAELALAELHRSQ</sequence>
<keyword evidence="1" id="KW-0418">Kinase</keyword>
<dbReference type="PATRIC" id="fig|1278073.3.peg.2605"/>
<dbReference type="GO" id="GO:0016773">
    <property type="term" value="F:phosphotransferase activity, alcohol group as acceptor"/>
    <property type="evidence" value="ECO:0007669"/>
    <property type="project" value="InterPro"/>
</dbReference>
<keyword evidence="1" id="KW-0808">Transferase</keyword>
<evidence type="ECO:0000313" key="1">
    <source>
        <dbReference type="EMBL" id="AGC43882.1"/>
    </source>
</evidence>
<dbReference type="InterPro" id="IPR006748">
    <property type="entry name" value="NH2Glyco/OHUrea_AB-resist_kin"/>
</dbReference>
<dbReference type="GO" id="GO:0019748">
    <property type="term" value="P:secondary metabolic process"/>
    <property type="evidence" value="ECO:0007669"/>
    <property type="project" value="InterPro"/>
</dbReference>
<dbReference type="AlphaFoldDB" id="L7U8J8"/>
<dbReference type="eggNOG" id="COG3570">
    <property type="taxonomic scope" value="Bacteria"/>
</dbReference>
<dbReference type="OrthoDB" id="3638028at2"/>
<organism evidence="1 2">
    <name type="scientific">Myxococcus stipitatus (strain DSM 14675 / JCM 12634 / Mx s8)</name>
    <dbReference type="NCBI Taxonomy" id="1278073"/>
    <lineage>
        <taxon>Bacteria</taxon>
        <taxon>Pseudomonadati</taxon>
        <taxon>Myxococcota</taxon>
        <taxon>Myxococcia</taxon>
        <taxon>Myxococcales</taxon>
        <taxon>Cystobacterineae</taxon>
        <taxon>Myxococcaceae</taxon>
        <taxon>Myxococcus</taxon>
    </lineage>
</organism>
<dbReference type="SUPFAM" id="SSF56112">
    <property type="entry name" value="Protein kinase-like (PK-like)"/>
    <property type="match status" value="1"/>
</dbReference>
<evidence type="ECO:0000313" key="2">
    <source>
        <dbReference type="Proteomes" id="UP000011131"/>
    </source>
</evidence>
<dbReference type="GO" id="GO:0016301">
    <property type="term" value="F:kinase activity"/>
    <property type="evidence" value="ECO:0007669"/>
    <property type="project" value="UniProtKB-KW"/>
</dbReference>
<reference evidence="1 2" key="1">
    <citation type="journal article" date="2013" name="Genome Announc.">
        <title>Complete genome sequence of Myxococcus stipitatus strain DSM 14675, a fruiting myxobacterium.</title>
        <authorList>
            <person name="Huntley S."/>
            <person name="Kneip S."/>
            <person name="Treuner-Lange A."/>
            <person name="Sogaard-Andersen L."/>
        </authorList>
    </citation>
    <scope>NUCLEOTIDE SEQUENCE [LARGE SCALE GENOMIC DNA]</scope>
    <source>
        <strain evidence="2">DSM 14675 / JCM 12634 / Mx s8</strain>
    </source>
</reference>
<dbReference type="KEGG" id="msd:MYSTI_02566"/>
<dbReference type="Proteomes" id="UP000011131">
    <property type="component" value="Chromosome"/>
</dbReference>
<keyword evidence="2" id="KW-1185">Reference proteome</keyword>
<protein>
    <submittedName>
        <fullName evidence="1">Streptomycin 3''-kinase</fullName>
    </submittedName>
</protein>